<dbReference type="Proteomes" id="UP000608345">
    <property type="component" value="Unassembled WGS sequence"/>
</dbReference>
<dbReference type="InterPro" id="IPR005545">
    <property type="entry name" value="YCII"/>
</dbReference>
<evidence type="ECO:0000259" key="2">
    <source>
        <dbReference type="Pfam" id="PF03795"/>
    </source>
</evidence>
<dbReference type="EMBL" id="BMYS01000001">
    <property type="protein sequence ID" value="GGW75557.1"/>
    <property type="molecule type" value="Genomic_DNA"/>
</dbReference>
<organism evidence="3 4">
    <name type="scientific">Advenella faeciporci</name>
    <dbReference type="NCBI Taxonomy" id="797535"/>
    <lineage>
        <taxon>Bacteria</taxon>
        <taxon>Pseudomonadati</taxon>
        <taxon>Pseudomonadota</taxon>
        <taxon>Betaproteobacteria</taxon>
        <taxon>Burkholderiales</taxon>
        <taxon>Alcaligenaceae</taxon>
    </lineage>
</organism>
<reference evidence="3" key="1">
    <citation type="journal article" date="2014" name="Int. J. Syst. Evol. Microbiol.">
        <title>Complete genome sequence of Corynebacterium casei LMG S-19264T (=DSM 44701T), isolated from a smear-ripened cheese.</title>
        <authorList>
            <consortium name="US DOE Joint Genome Institute (JGI-PGF)"/>
            <person name="Walter F."/>
            <person name="Albersmeier A."/>
            <person name="Kalinowski J."/>
            <person name="Ruckert C."/>
        </authorList>
    </citation>
    <scope>NUCLEOTIDE SEQUENCE</scope>
    <source>
        <strain evidence="3">KCTC 23732</strain>
    </source>
</reference>
<dbReference type="AlphaFoldDB" id="A0A918MU85"/>
<dbReference type="RefSeq" id="WP_189383499.1">
    <property type="nucleotide sequence ID" value="NZ_BAABFY010000010.1"/>
</dbReference>
<evidence type="ECO:0000256" key="1">
    <source>
        <dbReference type="ARBA" id="ARBA00007689"/>
    </source>
</evidence>
<keyword evidence="4" id="KW-1185">Reference proteome</keyword>
<dbReference type="Gene3D" id="3.30.70.1060">
    <property type="entry name" value="Dimeric alpha+beta barrel"/>
    <property type="match status" value="1"/>
</dbReference>
<sequence>MSMLKQFIVYRTDRTDGKAEEIRKATRPLHAEYMKQFHGRVHFGGPMQNKDGVSIGGMMVIDAHDEAEVWEMINNDPFEKAELSSKIEVYQFRWQTKRPATLPPL</sequence>
<comment type="similarity">
    <text evidence="1">Belongs to the YciI family.</text>
</comment>
<feature type="domain" description="YCII-related" evidence="2">
    <location>
        <begin position="10"/>
        <end position="93"/>
    </location>
</feature>
<reference evidence="3" key="2">
    <citation type="submission" date="2020-09" db="EMBL/GenBank/DDBJ databases">
        <authorList>
            <person name="Sun Q."/>
            <person name="Kim S."/>
        </authorList>
    </citation>
    <scope>NUCLEOTIDE SEQUENCE</scope>
    <source>
        <strain evidence="3">KCTC 23732</strain>
    </source>
</reference>
<dbReference type="PANTHER" id="PTHR33606:SF3">
    <property type="entry name" value="PROTEIN YCII"/>
    <property type="match status" value="1"/>
</dbReference>
<protein>
    <recommendedName>
        <fullName evidence="2">YCII-related domain-containing protein</fullName>
    </recommendedName>
</protein>
<dbReference type="InterPro" id="IPR011008">
    <property type="entry name" value="Dimeric_a/b-barrel"/>
</dbReference>
<evidence type="ECO:0000313" key="3">
    <source>
        <dbReference type="EMBL" id="GGW75557.1"/>
    </source>
</evidence>
<evidence type="ECO:0000313" key="4">
    <source>
        <dbReference type="Proteomes" id="UP000608345"/>
    </source>
</evidence>
<dbReference type="PANTHER" id="PTHR33606">
    <property type="entry name" value="PROTEIN YCII"/>
    <property type="match status" value="1"/>
</dbReference>
<dbReference type="SUPFAM" id="SSF54909">
    <property type="entry name" value="Dimeric alpha+beta barrel"/>
    <property type="match status" value="1"/>
</dbReference>
<dbReference type="InterPro" id="IPR051807">
    <property type="entry name" value="Sec-metab_biosynth-assoc"/>
</dbReference>
<name>A0A918MU85_9BURK</name>
<gene>
    <name evidence="3" type="ORF">GCM10011450_01180</name>
</gene>
<proteinExistence type="inferred from homology"/>
<dbReference type="Pfam" id="PF03795">
    <property type="entry name" value="YCII"/>
    <property type="match status" value="1"/>
</dbReference>
<comment type="caution">
    <text evidence="3">The sequence shown here is derived from an EMBL/GenBank/DDBJ whole genome shotgun (WGS) entry which is preliminary data.</text>
</comment>
<accession>A0A918MU85</accession>